<feature type="domain" description="4Fe-4S ferredoxin-type" evidence="10">
    <location>
        <begin position="31"/>
        <end position="60"/>
    </location>
</feature>
<dbReference type="PROSITE" id="PS50045">
    <property type="entry name" value="SIGMA54_INTERACT_4"/>
    <property type="match status" value="1"/>
</dbReference>
<evidence type="ECO:0000256" key="7">
    <source>
        <dbReference type="ARBA" id="ARBA00023015"/>
    </source>
</evidence>
<gene>
    <name evidence="12" type="ORF">A6M21_07400</name>
</gene>
<dbReference type="InterPro" id="IPR027417">
    <property type="entry name" value="P-loop_NTPase"/>
</dbReference>
<dbReference type="InterPro" id="IPR058031">
    <property type="entry name" value="AAA_lid_NorR"/>
</dbReference>
<dbReference type="InterPro" id="IPR025662">
    <property type="entry name" value="Sigma_54_int_dom_ATP-bd_1"/>
</dbReference>
<evidence type="ECO:0000256" key="2">
    <source>
        <dbReference type="ARBA" id="ARBA00022723"/>
    </source>
</evidence>
<keyword evidence="3" id="KW-0547">Nucleotide-binding</keyword>
<dbReference type="Gene3D" id="3.40.50.300">
    <property type="entry name" value="P-loop containing nucleotide triphosphate hydrolases"/>
    <property type="match status" value="1"/>
</dbReference>
<dbReference type="FunFam" id="3.40.50.300:FF:000006">
    <property type="entry name" value="DNA-binding transcriptional regulator NtrC"/>
    <property type="match status" value="1"/>
</dbReference>
<keyword evidence="6" id="KW-0411">Iron-sulfur</keyword>
<dbReference type="SUPFAM" id="SSF53920">
    <property type="entry name" value="Fe-only hydrogenase"/>
    <property type="match status" value="1"/>
</dbReference>
<dbReference type="Pfam" id="PF04060">
    <property type="entry name" value="FeS"/>
    <property type="match status" value="1"/>
</dbReference>
<dbReference type="PRINTS" id="PR01590">
    <property type="entry name" value="HTHFIS"/>
</dbReference>
<feature type="domain" description="4Fe-4S" evidence="11">
    <location>
        <begin position="354"/>
        <end position="416"/>
    </location>
</feature>
<dbReference type="Gene3D" id="3.40.950.10">
    <property type="entry name" value="Fe-only Hydrogenase (Larger Subunit), Chain L, domain 3"/>
    <property type="match status" value="1"/>
</dbReference>
<dbReference type="Proteomes" id="UP000078532">
    <property type="component" value="Unassembled WGS sequence"/>
</dbReference>
<dbReference type="Pfam" id="PF02954">
    <property type="entry name" value="HTH_8"/>
    <property type="match status" value="1"/>
</dbReference>
<dbReference type="InterPro" id="IPR002078">
    <property type="entry name" value="Sigma_54_int"/>
</dbReference>
<dbReference type="PROSITE" id="PS00675">
    <property type="entry name" value="SIGMA54_INTERACT_1"/>
    <property type="match status" value="1"/>
</dbReference>
<dbReference type="Pfam" id="PF25601">
    <property type="entry name" value="AAA_lid_14"/>
    <property type="match status" value="1"/>
</dbReference>
<dbReference type="InterPro" id="IPR017896">
    <property type="entry name" value="4Fe4S_Fe-S-bd"/>
</dbReference>
<evidence type="ECO:0000313" key="13">
    <source>
        <dbReference type="Proteomes" id="UP000078532"/>
    </source>
</evidence>
<dbReference type="OrthoDB" id="9798098at2"/>
<dbReference type="EMBL" id="LYVF01000092">
    <property type="protein sequence ID" value="OAT84838.1"/>
    <property type="molecule type" value="Genomic_DNA"/>
</dbReference>
<evidence type="ECO:0000313" key="12">
    <source>
        <dbReference type="EMBL" id="OAT84838.1"/>
    </source>
</evidence>
<keyword evidence="7" id="KW-0805">Transcription regulation</keyword>
<dbReference type="PROSITE" id="PS00688">
    <property type="entry name" value="SIGMA54_INTERACT_3"/>
    <property type="match status" value="1"/>
</dbReference>
<dbReference type="STRING" id="1838280.A6M21_07400"/>
<dbReference type="PROSITE" id="PS00198">
    <property type="entry name" value="4FE4S_FER_1"/>
    <property type="match status" value="1"/>
</dbReference>
<dbReference type="PANTHER" id="PTHR32071">
    <property type="entry name" value="TRANSCRIPTIONAL REGULATORY PROTEIN"/>
    <property type="match status" value="1"/>
</dbReference>
<comment type="caution">
    <text evidence="12">The sequence shown here is derived from an EMBL/GenBank/DDBJ whole genome shotgun (WGS) entry which is preliminary data.</text>
</comment>
<evidence type="ECO:0000259" key="9">
    <source>
        <dbReference type="PROSITE" id="PS50045"/>
    </source>
</evidence>
<dbReference type="SUPFAM" id="SSF52540">
    <property type="entry name" value="P-loop containing nucleoside triphosphate hydrolases"/>
    <property type="match status" value="1"/>
</dbReference>
<keyword evidence="1" id="KW-0004">4Fe-4S</keyword>
<sequence length="734" mass="83020">MPVVSTIEDRCKACYSCVRQCPVKAIKVEIGQSRVVPERCISCGSCIKACSQNAKQVYTFLPQVEECLQRGETIALLAPSFPAAFYPATPAEFYELLKQTGFTMIYELTIGVELTMPLYREFIENGPGTAIASHCPAVVNLIEKHFPALLKYLVPVDSALMATAKLVRRRHRKSRLVFIGPCIAKKEEVLEQQPEAILDAVITFKELKEVFRQRGLWPYAEEAGVLSVPPHREESVPSLFPLPRGLIKNLDPAGNWLSEEDVALVEGKEDCMQFLKGLQEGRMHPRVVDILFCDGGCINGPEMDSELDLFTRKYLVHQYARQKERDRLGRLPALDLERTYTNKEQILPVPSEREILQILKYTNKTKPEDELNCGACGYNSCREKAVAVYQGLAEVDMCLPYLLEQSRGELEFCHYKLQLNGLKDLLVGNSPSMHALRQLAVKTSRNDATLLILGESGVGKEVFARAVHHLGPRSEKPFVAINCAALPEHLLESELFGYEEGAFTGARKGGKPGKFELARGGTLLLDEIGDLSPAMQSKLLRVLQEREFERVGGTRTVKLAARIMAATNRELKELVDEGKFRGDLYYRLNVIGVTVPALRRRKEDIPLLIEHFIARLAQEKKIQPKIFSEQARDLLMYYDWPGNVRELRNVVEQSLYICEESVIRTHHLPEFLRQGNGKRRLAPLRPLKEAVRQLEREMILEALEKTKYNKADAASLLGMPRATFYLKLKEYNVH</sequence>
<dbReference type="GO" id="GO:0051539">
    <property type="term" value="F:4 iron, 4 sulfur cluster binding"/>
    <property type="evidence" value="ECO:0007669"/>
    <property type="project" value="UniProtKB-KW"/>
</dbReference>
<evidence type="ECO:0000256" key="5">
    <source>
        <dbReference type="ARBA" id="ARBA00023004"/>
    </source>
</evidence>
<dbReference type="GO" id="GO:0043565">
    <property type="term" value="F:sequence-specific DNA binding"/>
    <property type="evidence" value="ECO:0007669"/>
    <property type="project" value="InterPro"/>
</dbReference>
<reference evidence="12 13" key="1">
    <citation type="submission" date="2016-04" db="EMBL/GenBank/DDBJ databases">
        <authorList>
            <person name="Evans L.H."/>
            <person name="Alamgir A."/>
            <person name="Owens N."/>
            <person name="Weber N.D."/>
            <person name="Virtaneva K."/>
            <person name="Barbian K."/>
            <person name="Babar A."/>
            <person name="Rosenke K."/>
        </authorList>
    </citation>
    <scope>NUCLEOTIDE SEQUENCE [LARGE SCALE GENOMIC DNA]</scope>
    <source>
        <strain evidence="12 13">LMa1</strain>
    </source>
</reference>
<dbReference type="InterPro" id="IPR004108">
    <property type="entry name" value="Fe_hydrogenase_lsu_C"/>
</dbReference>
<dbReference type="PANTHER" id="PTHR32071:SF57">
    <property type="entry name" value="C4-DICARBOXYLATE TRANSPORT TRANSCRIPTIONAL REGULATORY PROTEIN DCTD"/>
    <property type="match status" value="1"/>
</dbReference>
<evidence type="ECO:0000259" key="11">
    <source>
        <dbReference type="PROSITE" id="PS51656"/>
    </source>
</evidence>
<dbReference type="Gene3D" id="1.10.10.60">
    <property type="entry name" value="Homeodomain-like"/>
    <property type="match status" value="1"/>
</dbReference>
<dbReference type="Pfam" id="PF00158">
    <property type="entry name" value="Sigma54_activat"/>
    <property type="match status" value="1"/>
</dbReference>
<keyword evidence="13" id="KW-1185">Reference proteome</keyword>
<dbReference type="CDD" id="cd00009">
    <property type="entry name" value="AAA"/>
    <property type="match status" value="1"/>
</dbReference>
<dbReference type="Gene3D" id="3.30.70.20">
    <property type="match status" value="1"/>
</dbReference>
<dbReference type="GO" id="GO:0006355">
    <property type="term" value="P:regulation of DNA-templated transcription"/>
    <property type="evidence" value="ECO:0007669"/>
    <property type="project" value="InterPro"/>
</dbReference>
<feature type="domain" description="Sigma-54 factor interaction" evidence="9">
    <location>
        <begin position="426"/>
        <end position="656"/>
    </location>
</feature>
<dbReference type="PROSITE" id="PS51379">
    <property type="entry name" value="4FE4S_FER_2"/>
    <property type="match status" value="2"/>
</dbReference>
<keyword evidence="2" id="KW-0479">Metal-binding</keyword>
<dbReference type="PROSITE" id="PS51656">
    <property type="entry name" value="4FE4S"/>
    <property type="match status" value="1"/>
</dbReference>
<feature type="domain" description="4Fe-4S ferredoxin-type" evidence="10">
    <location>
        <begin position="2"/>
        <end position="29"/>
    </location>
</feature>
<dbReference type="InterPro" id="IPR007202">
    <property type="entry name" value="4Fe-4S_dom"/>
</dbReference>
<dbReference type="InterPro" id="IPR003593">
    <property type="entry name" value="AAA+_ATPase"/>
</dbReference>
<evidence type="ECO:0000256" key="3">
    <source>
        <dbReference type="ARBA" id="ARBA00022741"/>
    </source>
</evidence>
<organism evidence="12 13">
    <name type="scientific">Desulfotomaculum copahuensis</name>
    <dbReference type="NCBI Taxonomy" id="1838280"/>
    <lineage>
        <taxon>Bacteria</taxon>
        <taxon>Bacillati</taxon>
        <taxon>Bacillota</taxon>
        <taxon>Clostridia</taxon>
        <taxon>Eubacteriales</taxon>
        <taxon>Desulfotomaculaceae</taxon>
        <taxon>Desulfotomaculum</taxon>
    </lineage>
</organism>
<dbReference type="SMART" id="SM00382">
    <property type="entry name" value="AAA"/>
    <property type="match status" value="1"/>
</dbReference>
<dbReference type="Gene3D" id="1.10.15.40">
    <property type="entry name" value="Electron transport complex subunit B, putative Fe-S cluster"/>
    <property type="match status" value="1"/>
</dbReference>
<dbReference type="Pfam" id="PF02906">
    <property type="entry name" value="Fe_hyd_lg_C"/>
    <property type="match status" value="1"/>
</dbReference>
<dbReference type="AlphaFoldDB" id="A0A1B7LG86"/>
<dbReference type="InterPro" id="IPR002197">
    <property type="entry name" value="HTH_Fis"/>
</dbReference>
<proteinExistence type="predicted"/>
<dbReference type="InterPro" id="IPR009016">
    <property type="entry name" value="Fe_hydrogenase"/>
</dbReference>
<dbReference type="Pfam" id="PF13237">
    <property type="entry name" value="Fer4_10"/>
    <property type="match status" value="1"/>
</dbReference>
<dbReference type="GO" id="GO:0005524">
    <property type="term" value="F:ATP binding"/>
    <property type="evidence" value="ECO:0007669"/>
    <property type="project" value="UniProtKB-KW"/>
</dbReference>
<accession>A0A1B7LG86</accession>
<dbReference type="GO" id="GO:0046872">
    <property type="term" value="F:metal ion binding"/>
    <property type="evidence" value="ECO:0007669"/>
    <property type="project" value="UniProtKB-KW"/>
</dbReference>
<evidence type="ECO:0000256" key="1">
    <source>
        <dbReference type="ARBA" id="ARBA00022485"/>
    </source>
</evidence>
<keyword evidence="5" id="KW-0408">Iron</keyword>
<dbReference type="InterPro" id="IPR009057">
    <property type="entry name" value="Homeodomain-like_sf"/>
</dbReference>
<dbReference type="RefSeq" id="WP_066667259.1">
    <property type="nucleotide sequence ID" value="NZ_LYVF01000092.1"/>
</dbReference>
<evidence type="ECO:0000256" key="6">
    <source>
        <dbReference type="ARBA" id="ARBA00023014"/>
    </source>
</evidence>
<dbReference type="SUPFAM" id="SSF54862">
    <property type="entry name" value="4Fe-4S ferredoxins"/>
    <property type="match status" value="1"/>
</dbReference>
<evidence type="ECO:0000256" key="8">
    <source>
        <dbReference type="ARBA" id="ARBA00023163"/>
    </source>
</evidence>
<evidence type="ECO:0000259" key="10">
    <source>
        <dbReference type="PROSITE" id="PS51379"/>
    </source>
</evidence>
<dbReference type="Gene3D" id="1.10.8.60">
    <property type="match status" value="1"/>
</dbReference>
<keyword evidence="8" id="KW-0804">Transcription</keyword>
<protein>
    <submittedName>
        <fullName evidence="12">Sigma-54-dependent Fis family transcriptional regulator</fullName>
    </submittedName>
</protein>
<dbReference type="InterPro" id="IPR017900">
    <property type="entry name" value="4Fe4S_Fe_S_CS"/>
</dbReference>
<dbReference type="SUPFAM" id="SSF46689">
    <property type="entry name" value="Homeodomain-like"/>
    <property type="match status" value="1"/>
</dbReference>
<name>A0A1B7LG86_9FIRM</name>
<evidence type="ECO:0000256" key="4">
    <source>
        <dbReference type="ARBA" id="ARBA00022840"/>
    </source>
</evidence>
<dbReference type="InterPro" id="IPR025944">
    <property type="entry name" value="Sigma_54_int_dom_CS"/>
</dbReference>
<keyword evidence="4" id="KW-0067">ATP-binding</keyword>